<evidence type="ECO:0000259" key="1">
    <source>
        <dbReference type="Pfam" id="PF00483"/>
    </source>
</evidence>
<name>A0A1F6EE32_9BACT</name>
<dbReference type="EMBL" id="MFLV01000005">
    <property type="protein sequence ID" value="OGG71923.1"/>
    <property type="molecule type" value="Genomic_DNA"/>
</dbReference>
<dbReference type="STRING" id="1798508.A3A35_02405"/>
<protein>
    <recommendedName>
        <fullName evidence="1">Nucleotidyl transferase domain-containing protein</fullName>
    </recommendedName>
</protein>
<sequence length="235" mass="26773">MIDTAVVLVGGKGLRLRPLTNERPKSMVFINGRPLVEWIILWLKKHGIKRIVLSVDYKKEVLMDHVRDGKALGVQVTYNDHSGCFETGDVFRHILEHQNLPEVFLALNGDQITDLSVAEVFKEHTRHNPIATIVTYPTRIPYGILKLHDDGRVKAFEEKPILPGISMNTGIYIFNKSILPYLPTRGLIEKETFAKLAEQGKLRAYMHRGFFTTISDEKDIAEAERELKSTEARLL</sequence>
<proteinExistence type="predicted"/>
<feature type="domain" description="Nucleotidyl transferase" evidence="1">
    <location>
        <begin position="5"/>
        <end position="205"/>
    </location>
</feature>
<dbReference type="InterPro" id="IPR050486">
    <property type="entry name" value="Mannose-1P_guanyltransferase"/>
</dbReference>
<dbReference type="SUPFAM" id="SSF53448">
    <property type="entry name" value="Nucleotide-diphospho-sugar transferases"/>
    <property type="match status" value="1"/>
</dbReference>
<accession>A0A1F6EE32</accession>
<evidence type="ECO:0000313" key="3">
    <source>
        <dbReference type="Proteomes" id="UP000179115"/>
    </source>
</evidence>
<dbReference type="InterPro" id="IPR005835">
    <property type="entry name" value="NTP_transferase_dom"/>
</dbReference>
<dbReference type="InterPro" id="IPR029044">
    <property type="entry name" value="Nucleotide-diphossugar_trans"/>
</dbReference>
<dbReference type="AlphaFoldDB" id="A0A1F6EE32"/>
<dbReference type="Pfam" id="PF00483">
    <property type="entry name" value="NTP_transferase"/>
    <property type="match status" value="1"/>
</dbReference>
<dbReference type="PANTHER" id="PTHR22572">
    <property type="entry name" value="SUGAR-1-PHOSPHATE GUANYL TRANSFERASE"/>
    <property type="match status" value="1"/>
</dbReference>
<gene>
    <name evidence="2" type="ORF">A3A35_02405</name>
</gene>
<comment type="caution">
    <text evidence="2">The sequence shown here is derived from an EMBL/GenBank/DDBJ whole genome shotgun (WGS) entry which is preliminary data.</text>
</comment>
<reference evidence="2 3" key="1">
    <citation type="journal article" date="2016" name="Nat. Commun.">
        <title>Thousands of microbial genomes shed light on interconnected biogeochemical processes in an aquifer system.</title>
        <authorList>
            <person name="Anantharaman K."/>
            <person name="Brown C.T."/>
            <person name="Hug L.A."/>
            <person name="Sharon I."/>
            <person name="Castelle C.J."/>
            <person name="Probst A.J."/>
            <person name="Thomas B.C."/>
            <person name="Singh A."/>
            <person name="Wilkins M.J."/>
            <person name="Karaoz U."/>
            <person name="Brodie E.L."/>
            <person name="Williams K.H."/>
            <person name="Hubbard S.S."/>
            <person name="Banfield J.F."/>
        </authorList>
    </citation>
    <scope>NUCLEOTIDE SEQUENCE [LARGE SCALE GENOMIC DNA]</scope>
</reference>
<evidence type="ECO:0000313" key="2">
    <source>
        <dbReference type="EMBL" id="OGG71923.1"/>
    </source>
</evidence>
<organism evidence="2 3">
    <name type="scientific">Candidatus Kaiserbacteria bacterium RIFCSPLOWO2_01_FULL_51_21</name>
    <dbReference type="NCBI Taxonomy" id="1798508"/>
    <lineage>
        <taxon>Bacteria</taxon>
        <taxon>Candidatus Kaiseribacteriota</taxon>
    </lineage>
</organism>
<dbReference type="CDD" id="cd04181">
    <property type="entry name" value="NTP_transferase"/>
    <property type="match status" value="1"/>
</dbReference>
<dbReference type="Proteomes" id="UP000179115">
    <property type="component" value="Unassembled WGS sequence"/>
</dbReference>
<dbReference type="Gene3D" id="3.90.550.10">
    <property type="entry name" value="Spore Coat Polysaccharide Biosynthesis Protein SpsA, Chain A"/>
    <property type="match status" value="1"/>
</dbReference>